<evidence type="ECO:0000259" key="8">
    <source>
        <dbReference type="PROSITE" id="PS50928"/>
    </source>
</evidence>
<dbReference type="PANTHER" id="PTHR30614:SF21">
    <property type="entry name" value="AMINO ACID ABC TRANSPORTER PERMEASE"/>
    <property type="match status" value="1"/>
</dbReference>
<evidence type="ECO:0000256" key="2">
    <source>
        <dbReference type="ARBA" id="ARBA00022448"/>
    </source>
</evidence>
<feature type="transmembrane region" description="Helical" evidence="7">
    <location>
        <begin position="254"/>
        <end position="277"/>
    </location>
</feature>
<keyword evidence="2 7" id="KW-0813">Transport</keyword>
<dbReference type="PROSITE" id="PS50928">
    <property type="entry name" value="ABC_TM1"/>
    <property type="match status" value="1"/>
</dbReference>
<evidence type="ECO:0000256" key="6">
    <source>
        <dbReference type="ARBA" id="ARBA00023136"/>
    </source>
</evidence>
<dbReference type="InterPro" id="IPR000515">
    <property type="entry name" value="MetI-like"/>
</dbReference>
<feature type="transmembrane region" description="Helical" evidence="7">
    <location>
        <begin position="134"/>
        <end position="153"/>
    </location>
</feature>
<comment type="similarity">
    <text evidence="7">Belongs to the binding-protein-dependent transport system permease family.</text>
</comment>
<name>A0ABV4HZP8_9ACTN</name>
<dbReference type="InterPro" id="IPR043429">
    <property type="entry name" value="ArtM/GltK/GlnP/TcyL/YhdX-like"/>
</dbReference>
<feature type="transmembrane region" description="Helical" evidence="7">
    <location>
        <begin position="42"/>
        <end position="64"/>
    </location>
</feature>
<dbReference type="NCBIfam" id="TIGR01726">
    <property type="entry name" value="HEQRo_perm_3TM"/>
    <property type="match status" value="1"/>
</dbReference>
<dbReference type="RefSeq" id="WP_370717744.1">
    <property type="nucleotide sequence ID" value="NZ_JBGGTQ010000002.1"/>
</dbReference>
<dbReference type="Gene3D" id="1.10.3720.10">
    <property type="entry name" value="MetI-like"/>
    <property type="match status" value="1"/>
</dbReference>
<keyword evidence="4 7" id="KW-0812">Transmembrane</keyword>
<dbReference type="InterPro" id="IPR035906">
    <property type="entry name" value="MetI-like_sf"/>
</dbReference>
<dbReference type="CDD" id="cd06261">
    <property type="entry name" value="TM_PBP2"/>
    <property type="match status" value="1"/>
</dbReference>
<dbReference type="Pfam" id="PF00528">
    <property type="entry name" value="BPD_transp_1"/>
    <property type="match status" value="1"/>
</dbReference>
<evidence type="ECO:0000256" key="1">
    <source>
        <dbReference type="ARBA" id="ARBA00004651"/>
    </source>
</evidence>
<reference evidence="9 10" key="1">
    <citation type="submission" date="2024-07" db="EMBL/GenBank/DDBJ databases">
        <authorList>
            <person name="Thanompreechachai J."/>
            <person name="Duangmal K."/>
        </authorList>
    </citation>
    <scope>NUCLEOTIDE SEQUENCE [LARGE SCALE GENOMIC DNA]</scope>
    <source>
        <strain evidence="9 10">TBRC 1896</strain>
    </source>
</reference>
<dbReference type="Proteomes" id="UP001566476">
    <property type="component" value="Unassembled WGS sequence"/>
</dbReference>
<dbReference type="InterPro" id="IPR010065">
    <property type="entry name" value="AA_ABC_transptr_permease_3TM"/>
</dbReference>
<organism evidence="9 10">
    <name type="scientific">Kineococcus mangrovi</name>
    <dbReference type="NCBI Taxonomy" id="1660183"/>
    <lineage>
        <taxon>Bacteria</taxon>
        <taxon>Bacillati</taxon>
        <taxon>Actinomycetota</taxon>
        <taxon>Actinomycetes</taxon>
        <taxon>Kineosporiales</taxon>
        <taxon>Kineosporiaceae</taxon>
        <taxon>Kineococcus</taxon>
    </lineage>
</organism>
<accession>A0ABV4HZP8</accession>
<evidence type="ECO:0000313" key="10">
    <source>
        <dbReference type="Proteomes" id="UP001566476"/>
    </source>
</evidence>
<feature type="transmembrane region" description="Helical" evidence="7">
    <location>
        <begin position="84"/>
        <end position="113"/>
    </location>
</feature>
<keyword evidence="5 7" id="KW-1133">Transmembrane helix</keyword>
<dbReference type="PANTHER" id="PTHR30614">
    <property type="entry name" value="MEMBRANE COMPONENT OF AMINO ACID ABC TRANSPORTER"/>
    <property type="match status" value="1"/>
</dbReference>
<protein>
    <submittedName>
        <fullName evidence="9">Amino acid ABC transporter permease</fullName>
    </submittedName>
</protein>
<evidence type="ECO:0000256" key="5">
    <source>
        <dbReference type="ARBA" id="ARBA00022989"/>
    </source>
</evidence>
<evidence type="ECO:0000256" key="7">
    <source>
        <dbReference type="RuleBase" id="RU363032"/>
    </source>
</evidence>
<keyword evidence="3" id="KW-1003">Cell membrane</keyword>
<evidence type="ECO:0000256" key="3">
    <source>
        <dbReference type="ARBA" id="ARBA00022475"/>
    </source>
</evidence>
<gene>
    <name evidence="9" type="ORF">AB2L28_05635</name>
</gene>
<evidence type="ECO:0000256" key="4">
    <source>
        <dbReference type="ARBA" id="ARBA00022692"/>
    </source>
</evidence>
<keyword evidence="6 7" id="KW-0472">Membrane</keyword>
<dbReference type="EMBL" id="JBGGTQ010000002">
    <property type="protein sequence ID" value="MEZ0491715.1"/>
    <property type="molecule type" value="Genomic_DNA"/>
</dbReference>
<keyword evidence="10" id="KW-1185">Reference proteome</keyword>
<dbReference type="SUPFAM" id="SSF161098">
    <property type="entry name" value="MetI-like"/>
    <property type="match status" value="1"/>
</dbReference>
<comment type="caution">
    <text evidence="9">The sequence shown here is derived from an EMBL/GenBank/DDBJ whole genome shotgun (WGS) entry which is preliminary data.</text>
</comment>
<evidence type="ECO:0000313" key="9">
    <source>
        <dbReference type="EMBL" id="MEZ0491715.1"/>
    </source>
</evidence>
<proteinExistence type="inferred from homology"/>
<comment type="subcellular location">
    <subcellularLocation>
        <location evidence="1 7">Cell membrane</location>
        <topology evidence="1 7">Multi-pass membrane protein</topology>
    </subcellularLocation>
</comment>
<feature type="domain" description="ABC transmembrane type-1" evidence="8">
    <location>
        <begin position="89"/>
        <end position="277"/>
    </location>
</feature>
<sequence length="298" mass="32300">MSTATPSAKAIAKPPAKAVRRSHSSSFLYDEPGPRARRRIRLASVLSVLALLGLLAAALAQFASRGQLDADRWTPFAQWAIWNYLIVGLWGTVKAAAVVAVIASAAGVVLALARLSHQRPVRWVATAWIEIARTLPVLLLIYLMLFGLPAYGINLPLLWKLAMPLAIANSAVVAEIVRAGILSLPRGQAEAGASLGMTRWQVMRHVELPQALRTVTPSLVTQLVSLLKDTSLGYVVAYTELLYRAQVLSAYNRLLIQTFLVVALVYFVCNGSLSYLASRLRVRAGHRSAAGELETTRG</sequence>